<dbReference type="Proteomes" id="UP000266861">
    <property type="component" value="Unassembled WGS sequence"/>
</dbReference>
<organism evidence="2 3">
    <name type="scientific">Diversispora epigaea</name>
    <dbReference type="NCBI Taxonomy" id="1348612"/>
    <lineage>
        <taxon>Eukaryota</taxon>
        <taxon>Fungi</taxon>
        <taxon>Fungi incertae sedis</taxon>
        <taxon>Mucoromycota</taxon>
        <taxon>Glomeromycotina</taxon>
        <taxon>Glomeromycetes</taxon>
        <taxon>Diversisporales</taxon>
        <taxon>Diversisporaceae</taxon>
        <taxon>Diversispora</taxon>
    </lineage>
</organism>
<dbReference type="SUPFAM" id="SSF81383">
    <property type="entry name" value="F-box domain"/>
    <property type="match status" value="1"/>
</dbReference>
<accession>A0A397HTW8</accession>
<dbReference type="SMART" id="SM00256">
    <property type="entry name" value="FBOX"/>
    <property type="match status" value="1"/>
</dbReference>
<gene>
    <name evidence="2" type="ORF">Glove_306g60</name>
</gene>
<evidence type="ECO:0000259" key="1">
    <source>
        <dbReference type="PROSITE" id="PS50181"/>
    </source>
</evidence>
<reference evidence="2 3" key="1">
    <citation type="submission" date="2018-08" db="EMBL/GenBank/DDBJ databases">
        <title>Genome and evolution of the arbuscular mycorrhizal fungus Diversispora epigaea (formerly Glomus versiforme) and its bacterial endosymbionts.</title>
        <authorList>
            <person name="Sun X."/>
            <person name="Fei Z."/>
            <person name="Harrison M."/>
        </authorList>
    </citation>
    <scope>NUCLEOTIDE SEQUENCE [LARGE SCALE GENOMIC DNA]</scope>
    <source>
        <strain evidence="2 3">IT104</strain>
    </source>
</reference>
<dbReference type="OrthoDB" id="2322499at2759"/>
<evidence type="ECO:0000313" key="3">
    <source>
        <dbReference type="Proteomes" id="UP000266861"/>
    </source>
</evidence>
<comment type="caution">
    <text evidence="2">The sequence shown here is derived from an EMBL/GenBank/DDBJ whole genome shotgun (WGS) entry which is preliminary data.</text>
</comment>
<protein>
    <recommendedName>
        <fullName evidence="1">F-box domain-containing protein</fullName>
    </recommendedName>
</protein>
<dbReference type="Gene3D" id="1.20.1280.50">
    <property type="match status" value="1"/>
</dbReference>
<sequence>MYFSQQPPQLVSLINKKLSAIYFFLASFSTTMTIRTSTKPSKITNLCASKYSSSSASSSTLDIHNINNNNNNNNNSNNINNFNFINSISSSQQQQQQTFTIFLLPDELLTEICELLSPEDLYSLSSTCKIFRSFLWSSSSLITQQIWRNSRRTYYPQYKALPLKDMSEQQYIFLTTLAKKCQFCEEMEKKKLKKYWEFQVYSCEKCIRKRIASHKTLLKNDMIHEDVLSTCLNLGEQGYFLSHVKMAQIDYLQCQDKFSWVTHKQLDVIQQKCRIISILLDEFYEDSILSLSCT</sequence>
<name>A0A397HTW8_9GLOM</name>
<dbReference type="InterPro" id="IPR036047">
    <property type="entry name" value="F-box-like_dom_sf"/>
</dbReference>
<proteinExistence type="predicted"/>
<dbReference type="InterPro" id="IPR001810">
    <property type="entry name" value="F-box_dom"/>
</dbReference>
<dbReference type="Pfam" id="PF12937">
    <property type="entry name" value="F-box-like"/>
    <property type="match status" value="1"/>
</dbReference>
<evidence type="ECO:0000313" key="2">
    <source>
        <dbReference type="EMBL" id="RHZ66635.1"/>
    </source>
</evidence>
<dbReference type="CDD" id="cd09917">
    <property type="entry name" value="F-box_SF"/>
    <property type="match status" value="1"/>
</dbReference>
<keyword evidence="3" id="KW-1185">Reference proteome</keyword>
<dbReference type="PROSITE" id="PS50181">
    <property type="entry name" value="FBOX"/>
    <property type="match status" value="1"/>
</dbReference>
<feature type="domain" description="F-box" evidence="1">
    <location>
        <begin position="98"/>
        <end position="150"/>
    </location>
</feature>
<dbReference type="EMBL" id="PQFF01000280">
    <property type="protein sequence ID" value="RHZ66635.1"/>
    <property type="molecule type" value="Genomic_DNA"/>
</dbReference>
<dbReference type="AlphaFoldDB" id="A0A397HTW8"/>